<feature type="compositionally biased region" description="Basic and acidic residues" evidence="1">
    <location>
        <begin position="150"/>
        <end position="159"/>
    </location>
</feature>
<accession>A0ABR1FXJ2</accession>
<dbReference type="EMBL" id="JBBJCI010000208">
    <property type="protein sequence ID" value="KAK7240964.1"/>
    <property type="molecule type" value="Genomic_DNA"/>
</dbReference>
<feature type="compositionally biased region" description="Low complexity" evidence="1">
    <location>
        <begin position="192"/>
        <end position="220"/>
    </location>
</feature>
<gene>
    <name evidence="2" type="ORF">SO694_00055222</name>
</gene>
<evidence type="ECO:0000256" key="1">
    <source>
        <dbReference type="SAM" id="MobiDB-lite"/>
    </source>
</evidence>
<feature type="region of interest" description="Disordered" evidence="1">
    <location>
        <begin position="1"/>
        <end position="26"/>
    </location>
</feature>
<keyword evidence="3" id="KW-1185">Reference proteome</keyword>
<feature type="compositionally biased region" description="Basic and acidic residues" evidence="1">
    <location>
        <begin position="90"/>
        <end position="102"/>
    </location>
</feature>
<dbReference type="Gene3D" id="1.25.40.20">
    <property type="entry name" value="Ankyrin repeat-containing domain"/>
    <property type="match status" value="1"/>
</dbReference>
<reference evidence="2 3" key="1">
    <citation type="submission" date="2024-03" db="EMBL/GenBank/DDBJ databases">
        <title>Aureococcus anophagefferens CCMP1851 and Kratosvirus quantuckense: Draft genome of a second virus-susceptible host strain in the model system.</title>
        <authorList>
            <person name="Chase E."/>
            <person name="Truchon A.R."/>
            <person name="Schepens W."/>
            <person name="Wilhelm S.W."/>
        </authorList>
    </citation>
    <scope>NUCLEOTIDE SEQUENCE [LARGE SCALE GENOMIC DNA]</scope>
    <source>
        <strain evidence="2 3">CCMP1851</strain>
    </source>
</reference>
<feature type="region of interest" description="Disordered" evidence="1">
    <location>
        <begin position="86"/>
        <end position="253"/>
    </location>
</feature>
<protein>
    <submittedName>
        <fullName evidence="2">Uncharacterized protein</fullName>
    </submittedName>
</protein>
<dbReference type="SUPFAM" id="SSF48403">
    <property type="entry name" value="Ankyrin repeat"/>
    <property type="match status" value="1"/>
</dbReference>
<evidence type="ECO:0000313" key="3">
    <source>
        <dbReference type="Proteomes" id="UP001363151"/>
    </source>
</evidence>
<organism evidence="2 3">
    <name type="scientific">Aureococcus anophagefferens</name>
    <name type="common">Harmful bloom alga</name>
    <dbReference type="NCBI Taxonomy" id="44056"/>
    <lineage>
        <taxon>Eukaryota</taxon>
        <taxon>Sar</taxon>
        <taxon>Stramenopiles</taxon>
        <taxon>Ochrophyta</taxon>
        <taxon>Pelagophyceae</taxon>
        <taxon>Pelagomonadales</taxon>
        <taxon>Pelagomonadaceae</taxon>
        <taxon>Aureococcus</taxon>
    </lineage>
</organism>
<feature type="compositionally biased region" description="Basic residues" evidence="1">
    <location>
        <begin position="103"/>
        <end position="114"/>
    </location>
</feature>
<feature type="compositionally biased region" description="Low complexity" evidence="1">
    <location>
        <begin position="229"/>
        <end position="253"/>
    </location>
</feature>
<evidence type="ECO:0000313" key="2">
    <source>
        <dbReference type="EMBL" id="KAK7240964.1"/>
    </source>
</evidence>
<dbReference type="InterPro" id="IPR036770">
    <property type="entry name" value="Ankyrin_rpt-contain_sf"/>
</dbReference>
<comment type="caution">
    <text evidence="2">The sequence shown here is derived from an EMBL/GenBank/DDBJ whole genome shotgun (WGS) entry which is preliminary data.</text>
</comment>
<name>A0ABR1FXJ2_AURAN</name>
<dbReference type="Proteomes" id="UP001363151">
    <property type="component" value="Unassembled WGS sequence"/>
</dbReference>
<proteinExistence type="predicted"/>
<sequence>MGKQRKRQRVDAGPKGPVGTSTPLHAACRGDDAGAVAAILADLQAKKLAAAVDARDEHGRTPLHLACWAAAATPRRSCWTPALALAPGAGRHDGAPLREPGRLRRRRGAPRRRGRALDAECTKSLKTPPTLRLPKATRPPPPGLAAGADGAKKTRKGETALDLATSDDAKAAFATEPSAKPRQRRRRRRPEVAAPVVAVAPEVVAAQEVATPPAAASPAPVAAPPAPPAEDASAASATATTSTTRTTTRSCRV</sequence>